<name>A0AAY5L8A8_ESOLU</name>
<dbReference type="GO" id="GO:0003676">
    <property type="term" value="F:nucleic acid binding"/>
    <property type="evidence" value="ECO:0007669"/>
    <property type="project" value="InterPro"/>
</dbReference>
<feature type="compositionally biased region" description="Basic residues" evidence="1">
    <location>
        <begin position="252"/>
        <end position="261"/>
    </location>
</feature>
<dbReference type="Ensembl" id="ENSELUT00000098747.1">
    <property type="protein sequence ID" value="ENSELUP00000094987.1"/>
    <property type="gene ID" value="ENSELUG00000039303.1"/>
</dbReference>
<organism evidence="3 4">
    <name type="scientific">Esox lucius</name>
    <name type="common">Northern pike</name>
    <dbReference type="NCBI Taxonomy" id="8010"/>
    <lineage>
        <taxon>Eukaryota</taxon>
        <taxon>Metazoa</taxon>
        <taxon>Chordata</taxon>
        <taxon>Craniata</taxon>
        <taxon>Vertebrata</taxon>
        <taxon>Euteleostomi</taxon>
        <taxon>Actinopterygii</taxon>
        <taxon>Neopterygii</taxon>
        <taxon>Teleostei</taxon>
        <taxon>Protacanthopterygii</taxon>
        <taxon>Esociformes</taxon>
        <taxon>Esocidae</taxon>
        <taxon>Esox</taxon>
    </lineage>
</organism>
<dbReference type="GeneTree" id="ENSGT00530000063983"/>
<evidence type="ECO:0000313" key="3">
    <source>
        <dbReference type="Ensembl" id="ENSELUP00000094987.1"/>
    </source>
</evidence>
<dbReference type="SUPFAM" id="SSF57756">
    <property type="entry name" value="Retrovirus zinc finger-like domains"/>
    <property type="match status" value="1"/>
</dbReference>
<dbReference type="GO" id="GO:0008270">
    <property type="term" value="F:zinc ion binding"/>
    <property type="evidence" value="ECO:0007669"/>
    <property type="project" value="InterPro"/>
</dbReference>
<evidence type="ECO:0000313" key="4">
    <source>
        <dbReference type="Proteomes" id="UP000265140"/>
    </source>
</evidence>
<dbReference type="AlphaFoldDB" id="A0AAY5L8A8"/>
<reference evidence="3 4" key="1">
    <citation type="submission" date="2020-02" db="EMBL/GenBank/DDBJ databases">
        <title>Esox lucius (northern pike) genome, fEsoLuc1, primary haplotype.</title>
        <authorList>
            <person name="Myers G."/>
            <person name="Karagic N."/>
            <person name="Meyer A."/>
            <person name="Pippel M."/>
            <person name="Reichard M."/>
            <person name="Winkler S."/>
            <person name="Tracey A."/>
            <person name="Sims Y."/>
            <person name="Howe K."/>
            <person name="Rhie A."/>
            <person name="Formenti G."/>
            <person name="Durbin R."/>
            <person name="Fedrigo O."/>
            <person name="Jarvis E.D."/>
        </authorList>
    </citation>
    <scope>NUCLEOTIDE SEQUENCE [LARGE SCALE GENOMIC DNA]</scope>
</reference>
<keyword evidence="4" id="KW-1185">Reference proteome</keyword>
<evidence type="ECO:0000256" key="1">
    <source>
        <dbReference type="SAM" id="MobiDB-lite"/>
    </source>
</evidence>
<dbReference type="InterPro" id="IPR057811">
    <property type="entry name" value="RBD_ZCCHC3_2nd"/>
</dbReference>
<dbReference type="Pfam" id="PF23058">
    <property type="entry name" value="RBD_ZCCHC3_2nd"/>
    <property type="match status" value="1"/>
</dbReference>
<dbReference type="Proteomes" id="UP000265140">
    <property type="component" value="Chromosome 9"/>
</dbReference>
<dbReference type="PANTHER" id="PTHR46486:SF1">
    <property type="entry name" value="CCHC-TYPE DOMAIN-CONTAINING PROTEIN"/>
    <property type="match status" value="1"/>
</dbReference>
<dbReference type="PANTHER" id="PTHR46486">
    <property type="entry name" value="CCHC-TYPE DOMAIN-CONTAINING PROTEIN"/>
    <property type="match status" value="1"/>
</dbReference>
<sequence length="378" mass="41314">MRKSSRIDAGRIYIFLCIIQSLAYTRKLPNALRGFDLTLGDQTQYRRCLQVCKEKAAVEPFSRFRIFPLCRLNVKVITVHMYNPYVGDDRVMAFLGRFGNVFGIWSGRRQFRVTLYKDSKGLDGLLHPLAFFSIGADQGYLFHSGQPPFCRNCWSFGHQAAGCGLLRCRNCGLTGQVIADCKEPWFCNGCGVQGQTFQDSPARRRTYAAVAGGGDGDVEDLTLRPLEEVIGKIMADKGLPAQPGTGSSRVARGQKKKRKKDRGSAVAASVGRLPIAVANHFEVLRPSLGDASLAGEVDSLRSGDWAADAKGFGGFMSGLCLRGTFLVYCRGSGGRWCVPVGKIAFVWLDGVLALWTGSGGCGLLLESRVCFCFTVWTS</sequence>
<evidence type="ECO:0000259" key="2">
    <source>
        <dbReference type="Pfam" id="PF23058"/>
    </source>
</evidence>
<feature type="domain" description="Zinc finger CCHC" evidence="2">
    <location>
        <begin position="79"/>
        <end position="142"/>
    </location>
</feature>
<proteinExistence type="predicted"/>
<accession>A0AAY5L8A8</accession>
<protein>
    <recommendedName>
        <fullName evidence="2">Zinc finger CCHC domain-containing protein</fullName>
    </recommendedName>
</protein>
<feature type="region of interest" description="Disordered" evidence="1">
    <location>
        <begin position="237"/>
        <end position="265"/>
    </location>
</feature>
<reference evidence="3" key="2">
    <citation type="submission" date="2025-08" db="UniProtKB">
        <authorList>
            <consortium name="Ensembl"/>
        </authorList>
    </citation>
    <scope>IDENTIFICATION</scope>
</reference>
<reference evidence="3" key="3">
    <citation type="submission" date="2025-09" db="UniProtKB">
        <authorList>
            <consortium name="Ensembl"/>
        </authorList>
    </citation>
    <scope>IDENTIFICATION</scope>
</reference>
<dbReference type="InterPro" id="IPR036875">
    <property type="entry name" value="Znf_CCHC_sf"/>
</dbReference>